<keyword evidence="6 10" id="KW-0863">Zinc-finger</keyword>
<dbReference type="Proteomes" id="UP000694556">
    <property type="component" value="Unassembled WGS sequence"/>
</dbReference>
<evidence type="ECO:0000256" key="1">
    <source>
        <dbReference type="ARBA" id="ARBA00004123"/>
    </source>
</evidence>
<dbReference type="PROSITE" id="PS00028">
    <property type="entry name" value="ZINC_FINGER_C2H2_1"/>
    <property type="match status" value="3"/>
</dbReference>
<dbReference type="SUPFAM" id="SSF57667">
    <property type="entry name" value="beta-beta-alpha zinc fingers"/>
    <property type="match status" value="2"/>
</dbReference>
<organism evidence="14 15">
    <name type="scientific">Cairina moschata</name>
    <name type="common">Muscovy duck</name>
    <dbReference type="NCBI Taxonomy" id="8855"/>
    <lineage>
        <taxon>Eukaryota</taxon>
        <taxon>Metazoa</taxon>
        <taxon>Chordata</taxon>
        <taxon>Craniata</taxon>
        <taxon>Vertebrata</taxon>
        <taxon>Euteleostomi</taxon>
        <taxon>Archelosauria</taxon>
        <taxon>Archosauria</taxon>
        <taxon>Dinosauria</taxon>
        <taxon>Saurischia</taxon>
        <taxon>Theropoda</taxon>
        <taxon>Coelurosauria</taxon>
        <taxon>Aves</taxon>
        <taxon>Neognathae</taxon>
        <taxon>Galloanserae</taxon>
        <taxon>Anseriformes</taxon>
        <taxon>Anatidae</taxon>
        <taxon>Anatinae</taxon>
        <taxon>Cairina</taxon>
    </lineage>
</organism>
<dbReference type="AlphaFoldDB" id="A0A8C3GKN5"/>
<dbReference type="PANTHER" id="PTHR45718:SF4">
    <property type="entry name" value="TRANSCRIPTIONAL ACTIVATOR CUBITUS INTERRUPTUS"/>
    <property type="match status" value="1"/>
</dbReference>
<feature type="region of interest" description="Disordered" evidence="11">
    <location>
        <begin position="35"/>
        <end position="87"/>
    </location>
</feature>
<dbReference type="Pfam" id="PF18366">
    <property type="entry name" value="zf_ZIC"/>
    <property type="match status" value="1"/>
</dbReference>
<keyword evidence="12" id="KW-0472">Membrane</keyword>
<evidence type="ECO:0000256" key="7">
    <source>
        <dbReference type="ARBA" id="ARBA00022833"/>
    </source>
</evidence>
<dbReference type="FunFam" id="3.30.160.60:FF:000041">
    <property type="entry name" value="Zinc finger protein ZIC 1"/>
    <property type="match status" value="1"/>
</dbReference>
<dbReference type="GO" id="GO:0005634">
    <property type="term" value="C:nucleus"/>
    <property type="evidence" value="ECO:0007669"/>
    <property type="project" value="UniProtKB-SubCell"/>
</dbReference>
<sequence>MLLIKKMNCAPPLRAQAGLGFSFDAARRLRAGFPPAPFPGEAPGDLPPAAWGGEQRAGQGAARTGTARRGHGEPAGLGALVPGTGAAPGGCVRPVQCTRSRASHPVRPVPSRPISSRPVPSRPVRPVPPPPPRFTCEPRTPNPRPRRLRGACQSNGEQPMAARAAGQLTRRPAAPHWRGAAWPRRWFMCEARAGAPSVPDGAERERGRAAPSPSPCCAAPPGPARRGGGRLGGRVVVGSGAWGCFFFFPPFFFFFFFFFFFSPSPDGGCSPARGGGWGRGRVLGWFCTFSGAGGEEGRRGGGGREEGAGCRRAAGPAPMTMLLDGGPQFPALGVGGFAAPRHHEMPGRDAAAAAGMGLGPFGDSSHAAAAFKLNAAPHDLAAGQSSAFTPQAPGYASALGHHHHHHHHHAGQVPSYGGAAAFNSPRDFLFRNRGSGIADAASGTAQHGLFGGSPGGLHGPGGIPDTPGYLLFPGLHEQSPSHTSPTGHVDNGQMHLGLRGDLFGRPDPYRAVSSPRTDPYGGAQFHNYNHMNVNMGMNVAAHHHHHHHGPGAFFRYMRQPIKQELSCKWLDESQLSRPKKSCDRTFSTMHELVTHVTMEHVGGPEQNNHICYWDECPREGKSFKAKYKLVNHIRVHTGEKPFPCPFPGCGKIFARSENLKIHKRTHTGEKPFKCEFEGCDRRFANSSDRKKHMHVHTSDKPYICKVCDKSYTHPSSLRKHMKVHESQGSDSSPAASSGYESSTPPAVGSAGGKDSTKTPPAALQSNPGHNPGLPPNFNEWYV</sequence>
<dbReference type="InterPro" id="IPR041643">
    <property type="entry name" value="Znf_ZIC"/>
</dbReference>
<comment type="subcellular location">
    <subcellularLocation>
        <location evidence="1">Nucleus</location>
    </subcellularLocation>
</comment>
<dbReference type="PROSITE" id="PS50157">
    <property type="entry name" value="ZINC_FINGER_C2H2_2"/>
    <property type="match status" value="4"/>
</dbReference>
<dbReference type="SMART" id="SM00355">
    <property type="entry name" value="ZnF_C2H2"/>
    <property type="match status" value="5"/>
</dbReference>
<feature type="domain" description="C2H2-type" evidence="13">
    <location>
        <begin position="614"/>
        <end position="641"/>
    </location>
</feature>
<keyword evidence="15" id="KW-1185">Reference proteome</keyword>
<feature type="compositionally biased region" description="Pro residues" evidence="11">
    <location>
        <begin position="120"/>
        <end position="133"/>
    </location>
</feature>
<dbReference type="Gene3D" id="3.30.160.60">
    <property type="entry name" value="Classic Zinc Finger"/>
    <property type="match status" value="4"/>
</dbReference>
<evidence type="ECO:0000313" key="15">
    <source>
        <dbReference type="Proteomes" id="UP000694556"/>
    </source>
</evidence>
<feature type="compositionally biased region" description="Basic residues" evidence="11">
    <location>
        <begin position="400"/>
        <end position="410"/>
    </location>
</feature>
<feature type="compositionally biased region" description="Pro residues" evidence="11">
    <location>
        <begin position="212"/>
        <end position="223"/>
    </location>
</feature>
<feature type="domain" description="C2H2-type" evidence="13">
    <location>
        <begin position="702"/>
        <end position="729"/>
    </location>
</feature>
<evidence type="ECO:0000256" key="3">
    <source>
        <dbReference type="ARBA" id="ARBA00022473"/>
    </source>
</evidence>
<feature type="domain" description="C2H2-type" evidence="13">
    <location>
        <begin position="642"/>
        <end position="671"/>
    </location>
</feature>
<feature type="compositionally biased region" description="Low complexity" evidence="11">
    <location>
        <begin position="726"/>
        <end position="742"/>
    </location>
</feature>
<keyword evidence="12" id="KW-1133">Transmembrane helix</keyword>
<keyword evidence="8" id="KW-0238">DNA-binding</keyword>
<evidence type="ECO:0000259" key="13">
    <source>
        <dbReference type="PROSITE" id="PS50157"/>
    </source>
</evidence>
<evidence type="ECO:0000313" key="14">
    <source>
        <dbReference type="Ensembl" id="ENSCMMP00000016679.1"/>
    </source>
</evidence>
<evidence type="ECO:0000256" key="10">
    <source>
        <dbReference type="PROSITE-ProRule" id="PRU00042"/>
    </source>
</evidence>
<evidence type="ECO:0000256" key="12">
    <source>
        <dbReference type="SAM" id="Phobius"/>
    </source>
</evidence>
<reference evidence="14" key="1">
    <citation type="submission" date="2025-08" db="UniProtKB">
        <authorList>
            <consortium name="Ensembl"/>
        </authorList>
    </citation>
    <scope>IDENTIFICATION</scope>
</reference>
<evidence type="ECO:0000256" key="5">
    <source>
        <dbReference type="ARBA" id="ARBA00022737"/>
    </source>
</evidence>
<dbReference type="InterPro" id="IPR043359">
    <property type="entry name" value="GLI-like"/>
</dbReference>
<evidence type="ECO:0000256" key="6">
    <source>
        <dbReference type="ARBA" id="ARBA00022771"/>
    </source>
</evidence>
<keyword evidence="12" id="KW-0812">Transmembrane</keyword>
<feature type="region of interest" description="Disordered" evidence="11">
    <location>
        <begin position="394"/>
        <end position="413"/>
    </location>
</feature>
<feature type="region of interest" description="Disordered" evidence="11">
    <location>
        <begin position="99"/>
        <end position="156"/>
    </location>
</feature>
<dbReference type="GO" id="GO:0008270">
    <property type="term" value="F:zinc ion binding"/>
    <property type="evidence" value="ECO:0007669"/>
    <property type="project" value="UniProtKB-KW"/>
</dbReference>
<dbReference type="FunFam" id="3.30.160.60:FF:000039">
    <property type="entry name" value="Zinc finger protein ZIC 1"/>
    <property type="match status" value="1"/>
</dbReference>
<dbReference type="Ensembl" id="ENSCMMT00000018340.1">
    <property type="protein sequence ID" value="ENSCMMP00000016679.1"/>
    <property type="gene ID" value="ENSCMMG00000010603.1"/>
</dbReference>
<feature type="transmembrane region" description="Helical" evidence="12">
    <location>
        <begin position="235"/>
        <end position="261"/>
    </location>
</feature>
<dbReference type="InterPro" id="IPR056436">
    <property type="entry name" value="Znf-C2H2_ZIC1-5/GLI1-3-like"/>
</dbReference>
<feature type="region of interest" description="Disordered" evidence="11">
    <location>
        <begin position="196"/>
        <end position="229"/>
    </location>
</feature>
<protein>
    <submittedName>
        <fullName evidence="14">Zic family member 3</fullName>
    </submittedName>
</protein>
<dbReference type="InterPro" id="IPR013087">
    <property type="entry name" value="Znf_C2H2_type"/>
</dbReference>
<name>A0A8C3GKN5_CAIMO</name>
<keyword evidence="3" id="KW-0217">Developmental protein</keyword>
<dbReference type="PANTHER" id="PTHR45718">
    <property type="entry name" value="TRANSCRIPTIONAL ACTIVATOR CUBITUS INTERRUPTUS"/>
    <property type="match status" value="1"/>
</dbReference>
<dbReference type="GO" id="GO:0000981">
    <property type="term" value="F:DNA-binding transcription factor activity, RNA polymerase II-specific"/>
    <property type="evidence" value="ECO:0007669"/>
    <property type="project" value="TreeGrafter"/>
</dbReference>
<dbReference type="InterPro" id="IPR036236">
    <property type="entry name" value="Znf_C2H2_sf"/>
</dbReference>
<proteinExistence type="inferred from homology"/>
<feature type="compositionally biased region" description="Low complexity" evidence="11">
    <location>
        <begin position="41"/>
        <end position="67"/>
    </location>
</feature>
<feature type="domain" description="C2H2-type" evidence="13">
    <location>
        <begin position="672"/>
        <end position="701"/>
    </location>
</feature>
<evidence type="ECO:0000256" key="9">
    <source>
        <dbReference type="ARBA" id="ARBA00023242"/>
    </source>
</evidence>
<reference evidence="14" key="2">
    <citation type="submission" date="2025-09" db="UniProtKB">
        <authorList>
            <consortium name="Ensembl"/>
        </authorList>
    </citation>
    <scope>IDENTIFICATION</scope>
</reference>
<dbReference type="Pfam" id="PF23561">
    <property type="entry name" value="zf-C2H2_15"/>
    <property type="match status" value="1"/>
</dbReference>
<keyword evidence="9" id="KW-0539">Nucleus</keyword>
<dbReference type="Pfam" id="PF00096">
    <property type="entry name" value="zf-C2H2"/>
    <property type="match status" value="3"/>
</dbReference>
<accession>A0A8C3GKN5</accession>
<feature type="region of interest" description="Disordered" evidence="11">
    <location>
        <begin position="718"/>
        <end position="782"/>
    </location>
</feature>
<keyword evidence="5" id="KW-0677">Repeat</keyword>
<dbReference type="FunFam" id="3.30.160.60:FF:000035">
    <property type="entry name" value="Zinc finger protein ZIC 1"/>
    <property type="match status" value="1"/>
</dbReference>
<dbReference type="GO" id="GO:0000978">
    <property type="term" value="F:RNA polymerase II cis-regulatory region sequence-specific DNA binding"/>
    <property type="evidence" value="ECO:0007669"/>
    <property type="project" value="TreeGrafter"/>
</dbReference>
<evidence type="ECO:0000256" key="11">
    <source>
        <dbReference type="SAM" id="MobiDB-lite"/>
    </source>
</evidence>
<keyword evidence="4" id="KW-0479">Metal-binding</keyword>
<evidence type="ECO:0000256" key="2">
    <source>
        <dbReference type="ARBA" id="ARBA00010831"/>
    </source>
</evidence>
<evidence type="ECO:0000256" key="8">
    <source>
        <dbReference type="ARBA" id="ARBA00023125"/>
    </source>
</evidence>
<keyword evidence="7" id="KW-0862">Zinc</keyword>
<evidence type="ECO:0000256" key="4">
    <source>
        <dbReference type="ARBA" id="ARBA00022723"/>
    </source>
</evidence>
<comment type="similarity">
    <text evidence="2">Belongs to the GLI C2H2-type zinc-finger protein family.</text>
</comment>
<dbReference type="FunFam" id="3.30.160.60:FF:001330">
    <property type="entry name" value="Zinc finger protein ZIC 4"/>
    <property type="match status" value="1"/>
</dbReference>